<feature type="coiled-coil region" evidence="8">
    <location>
        <begin position="2585"/>
        <end position="2612"/>
    </location>
</feature>
<evidence type="ECO:0000256" key="3">
    <source>
        <dbReference type="ARBA" id="ARBA00022525"/>
    </source>
</evidence>
<dbReference type="PROSITE" id="PS51233">
    <property type="entry name" value="VWFD"/>
    <property type="match status" value="1"/>
</dbReference>
<evidence type="ECO:0000256" key="1">
    <source>
        <dbReference type="ARBA" id="ARBA00004613"/>
    </source>
</evidence>
<comment type="caution">
    <text evidence="7">Lacks conserved residue(s) required for the propagation of feature annotation.</text>
</comment>
<protein>
    <submittedName>
        <fullName evidence="12">Apolipophorin 1</fullName>
    </submittedName>
</protein>
<feature type="chain" id="PRO_5016807410" evidence="9">
    <location>
        <begin position="24"/>
        <end position="3375"/>
    </location>
</feature>
<dbReference type="Gene3D" id="2.30.230.10">
    <property type="entry name" value="Lipovitellin, beta-sheet shell regions, chain A"/>
    <property type="match status" value="1"/>
</dbReference>
<dbReference type="InterPro" id="IPR015819">
    <property type="entry name" value="Lipid_transp_b-sht_shell"/>
</dbReference>
<dbReference type="InterPro" id="IPR015816">
    <property type="entry name" value="Vitellinogen_b-sht_N"/>
</dbReference>
<keyword evidence="2" id="KW-0813">Transport</keyword>
<gene>
    <name evidence="12" type="primary">ALP1_OM</name>
</gene>
<dbReference type="GO" id="GO:0005576">
    <property type="term" value="C:extracellular region"/>
    <property type="evidence" value="ECO:0007669"/>
    <property type="project" value="UniProtKB-SubCell"/>
</dbReference>
<dbReference type="GO" id="GO:0005319">
    <property type="term" value="F:lipid transporter activity"/>
    <property type="evidence" value="ECO:0007669"/>
    <property type="project" value="InterPro"/>
</dbReference>
<dbReference type="Pfam" id="PF06448">
    <property type="entry name" value="DUF1081"/>
    <property type="match status" value="1"/>
</dbReference>
<keyword evidence="8" id="KW-0175">Coiled coil</keyword>
<dbReference type="SMR" id="A0A348G622"/>
<evidence type="ECO:0000256" key="8">
    <source>
        <dbReference type="SAM" id="Coils"/>
    </source>
</evidence>
<feature type="domain" description="Vitellogenin" evidence="10">
    <location>
        <begin position="40"/>
        <end position="642"/>
    </location>
</feature>
<keyword evidence="3" id="KW-0964">Secreted</keyword>
<keyword evidence="4 9" id="KW-0732">Signal</keyword>
<organism evidence="12">
    <name type="scientific">Odontomachus monticola</name>
    <name type="common">Trap-jaw ant</name>
    <dbReference type="NCBI Taxonomy" id="613454"/>
    <lineage>
        <taxon>Eukaryota</taxon>
        <taxon>Metazoa</taxon>
        <taxon>Ecdysozoa</taxon>
        <taxon>Arthropoda</taxon>
        <taxon>Hexapoda</taxon>
        <taxon>Insecta</taxon>
        <taxon>Pterygota</taxon>
        <taxon>Neoptera</taxon>
        <taxon>Endopterygota</taxon>
        <taxon>Hymenoptera</taxon>
        <taxon>Apocrita</taxon>
        <taxon>Aculeata</taxon>
        <taxon>Formicoidea</taxon>
        <taxon>Formicidae</taxon>
        <taxon>Ponerinae</taxon>
        <taxon>Ponerini</taxon>
        <taxon>Odontomachus</taxon>
    </lineage>
</organism>
<dbReference type="SMART" id="SM00638">
    <property type="entry name" value="LPD_N"/>
    <property type="match status" value="1"/>
</dbReference>
<reference evidence="12" key="1">
    <citation type="journal article" date="2017" name="Toxins">
        <title>Combined Venom Gland Transcriptomic and Venom Peptidomic Analysis of the Predatory Ant Odontomachus monticola.</title>
        <authorList>
            <person name="Kazuma K."/>
            <person name="Masuko K."/>
            <person name="Konno K."/>
            <person name="Inagaki H."/>
        </authorList>
    </citation>
    <scope>NUCLEOTIDE SEQUENCE</scope>
    <source>
        <tissue evidence="12">Venom gland and sac</tissue>
    </source>
</reference>
<evidence type="ECO:0000256" key="4">
    <source>
        <dbReference type="ARBA" id="ARBA00022729"/>
    </source>
</evidence>
<evidence type="ECO:0000259" key="10">
    <source>
        <dbReference type="PROSITE" id="PS51211"/>
    </source>
</evidence>
<evidence type="ECO:0000256" key="2">
    <source>
        <dbReference type="ARBA" id="ARBA00022448"/>
    </source>
</evidence>
<accession>A0A348G622</accession>
<dbReference type="PANTHER" id="PTHR23345">
    <property type="entry name" value="VITELLOGENIN-RELATED"/>
    <property type="match status" value="1"/>
</dbReference>
<evidence type="ECO:0000256" key="7">
    <source>
        <dbReference type="PROSITE-ProRule" id="PRU00557"/>
    </source>
</evidence>
<feature type="domain" description="VWFD" evidence="11">
    <location>
        <begin position="2799"/>
        <end position="2968"/>
    </location>
</feature>
<dbReference type="Pfam" id="PF01347">
    <property type="entry name" value="Vitellogenin_N"/>
    <property type="match status" value="1"/>
</dbReference>
<sequence length="3375" mass="378261">MGLARAPVIAACLLLFLATNASGSKCTNVGCHGLHGGKAYQEGHTYVYDLEGSSVTSVPESQSEATLKLKGTVELSVKPDCIRQIRLKGVQINGAPIALPDVEQYALQFNYHDGHIDTEVCAEAGDSQASLNIKRAVTSLFQTAVFQDSGSTSHHEVDVFGGCPTDFTFHKDGDSLVVHKERNLARCSYRENIRQGPVSGIYDHKSNIHSAPLLSSHQTIEQRFKRGILNKASSVETYKLKPFTNGNIGAKTVVQTTLTLKNENGDSPKAAVSQPRSLIFDAPHPVIKSSADSIAAALKAASAEEAGTVQEHAAEKFAELIRVLRVSNKNDILAIYQKVRAGAGFDKVLDKKILLDAIFRTGTGEAAEVTVDLLKSHELSNVQALVFYANLALVDHVHLPSVTAVTTLLDQPDLPRLGYLGVGQVIGKYCQEHPCENVAEVKQAVHKIREKVGNGKAKTRDQENLIVSALKALGNTRYLDDNTLVKLANIAEDKNVRNRVRVAAIEALPTRCTMKWKNILLKVMADRDEDSEIRIKTYLSMVACPCPHFASALKDMLDKEEVNQVGSFIQSHLKNLRASVDPTKANAKYHLEQIKPRTKFPIDFRKFSFNEELSYHVGGVGAGSTVESNVIYSQNSFVPRSVNLNLTTELFGRSYNFLELNTRMENLDRMIEHYFGPKGFFMQDDIDDMVEKNATDISKHVRERMDKLRGKREVKQVDLDKFAKGVKLRNNEVDQELDLDLSVKLFGVEMYYLTRSGPTEELTEKQLIDKIFDKVDVEMKKLKKFDYNLKNHMQFLDMELVYPTNLGAPLTLNVLGTSVVLFKIYGKVDVQAIMENPQNAEFYFGFDPSASVRVAGTMAVKAFDVESGMKVVGTLHTDTSTDFKVKMLDGKGIDFYIGAPSHKEQVIHLNSEVLMSSGQKDNTYEPAKFSEGKVYDDCFDQFSTLMGMSVCGHVEFPYDSVETMQKRALFPLNGPSKFSVILHNKDYRYYRFKIFYDTKSPKSRSFEFIIETPNSKTERRLSLIAEAGLEPNKYAKVTFHSPLQKVSAEAILKDVPEEHTLTVKVNNNKQEYYGRVGLLANGAKYKPILEYNVPEHIEKLSEGKIRHGSQQYNVDGVVELVDQDGGKKYVFDKVALMADGRKIVGIDGYVLSAKTAANLDINLNYGDESVALKMDTKKLGDQHFTFGLSAVPSRDPNIGFDLTLEHRKDHHDIRNKLVFIHGPDLKSEVNRFSFNQHTYYNPDSGSYKLGGFSKISYPALKLVFDVSGKITPTSFEGDIDIVYDKFKFGTELSAKQNMVVHGDYEVEFEAELLQNSIKLESKRTIIDPHKSKYKNSIELSPGGKYEAEAVVTYNNDRNKLDFEVDGNLNLNGKKVKAVGALNAEHASINSRAVITVNDVKYVNFLLKLRKGASPYGNLVLNLKNYLNIEGEMSMQGDKGNAHFNIDLPKINRKIKGTGDLIVAGTLHTGNFELLFDAEKDPSKCIKLTTITDLKKNTIDSRNVLNVLNHKIELNGKGKFDGTFKEGELIADVDLTLPSGRYLVYKIKRTSHKNENAKYDIHMNALMEDCKTKGGESIKITYVADAQDVDFKTSSYRSNGKLHITDYSGNTKEVEIYSKNLPGIDGHKKLFEIMISMTGSQPLKVQYKASELDNGELSEYIATSVGKFQLKTSGNYIPGNSDDKPCKMNSNVELILPSEKLRNLKLDFKCSLLNQPEKHHFDMQLSSDLIYNDDKSIKFEGFTKINGIVDTEHARNGETKIVTTLYNQPPIVYHDSYNYEPNGEKVKITRKTIVNFDGKEATLTIDSFTFNRDFSSVHLIGKATTPYEKMHNIDFSLNHERSKDGRTRMTEAAVTADDVKYTAKSEIQENNVSPKIHIIFTCPSGKTELLSKFEKLGDHEYTGECKIDTPKGFVVADAHYKLDSVDNFIIDVNFDSDKFKYRKVHAEIANRPTAKTGRRIVITVTSDGKNIVTGSTSYKRRDEAGKLIVEGNGNLKIGENTRSSSFKYTRQQLTHEKDGETGVVIVLNAKFDPVAIVGDMKFSNKEILVSNSYCEQSKDCAHFKLQSSYDTDHKDYLKHQLTVEVDLKKFNVPVEFGLKTNTELTEDKFDHSVNLYLHSSKDKSEYTYHVYAHSKESGAVLTLPTRELALIGTYDVPKTKQSGAFKMDVCFYLDRKNKPSEKTGIIAVGDANIDKNSLSISGEVKFVYPSQPKDMMVRGRLHYSSNHLLDANVDIDVFSKKTQKITVVAKVNQQQIDSGYNITSVIEMTSRGQHLKVDLKSHVALTKNSAGFGSFLTYLDRHQKLKNAGIIFSADSSEIYLLATAPHKEIIRVDTKLQLQKNLQKLDAEIAIVGNKPLIVNFEAHDMNTFKYLEYQQDNPNTKISADGRLVIGQLAEIHADAFKDGAKKNLFHALIHLDEGKFLKPDFAYNKDNIAYVIELTRHRSTEIFKQLKDVGGEIGNEITEELKDFVKHMDSATPNMKQLLDYYQTELTKLKNELNADQTVKDIQATLEKHFGAIITAVTTTLKQVIVRLKDLQKQYEDIVFRLKDALTAVLPQFTKLYKEVVHTCVNILDAAANVAIAYLKAALDLINEHQKELKELAIVASELVQDIAKIIFKAANQIRKDVDEFIVLLTDQIKALPIYEIVKEKYNEILKFQIPQSVMDSFDNICNAVKATLPTEELRQFLNAIQQYIVKHAKHEKVDDTNEIKKIYSLALEALRSIIHHLETETNTDNLYDLLQTQLPIDIGMLAKMPTITSLKMSVLERTRNGEYPTLADLYYTYRPNANPMDIIPPFRKFGIVVEGGHFFTFDGKSFSMPGDCSYILAQDILDGNFSVVANFNKGSLISVTVTEPKESITLKHNGEVLVNNKPAEFPAKTKNLHAFLELTYSIVNVESDYGVLLTCNYKGQMTCIIDVSGFYHGRLRGLLGDGNYEHYDDYTLPSGKITESETEFANAYKKPDCTAVNAIDHKTQQRNPVCTEYFSGDKSTLKRCFNYVNPSIYRDVCDNAVTTNPQAPCLIATVYNAACYYKRVSGISIPSTCARCKVGENSIDVGDSFSVKAPKDQADIILVVEQDTRNEKIFKDLIPTLIADLREELKHHGITDVHISLMGYGEHMEFPTYYTVGGKLNIEGDVKNMKFEKSDPIISFEEAKNGNIQKQLEYIGQKLDLEFGTFTLTDAYVEAIQYPYRPGAVKTVVGIIATPCEKSPFPLSLQQLRLFQGMKAYRDLGLTYHHVYQPGDVQVSGKTQKNIVAYDYDSVYVLADSKKKPLSGNSELRNNMVLPSKDVCADFAINSGGAAFISTNLLDAKPNQKRQFAQVTARRIVESLMNVEIEQDCVCQQSFTLSGISRCKIVGRREKEQLAKHTKGGVKG</sequence>
<dbReference type="InterPro" id="IPR015255">
    <property type="entry name" value="Vitellinogen_open_b-sht"/>
</dbReference>
<dbReference type="Gene3D" id="2.20.80.10">
    <property type="entry name" value="Lipovitellin-phosvitin complex, chain A, domain 4"/>
    <property type="match status" value="1"/>
</dbReference>
<dbReference type="InterPro" id="IPR011030">
    <property type="entry name" value="Lipovitellin_superhlx_dom"/>
</dbReference>
<evidence type="ECO:0000259" key="11">
    <source>
        <dbReference type="PROSITE" id="PS51233"/>
    </source>
</evidence>
<dbReference type="EMBL" id="FX985561">
    <property type="protein sequence ID" value="BBF97895.1"/>
    <property type="molecule type" value="mRNA"/>
</dbReference>
<dbReference type="InterPro" id="IPR009454">
    <property type="entry name" value="Lipid_transpt_open_b-sht"/>
</dbReference>
<evidence type="ECO:0000256" key="9">
    <source>
        <dbReference type="SAM" id="SignalP"/>
    </source>
</evidence>
<dbReference type="PROSITE" id="PS51211">
    <property type="entry name" value="VITELLOGENIN"/>
    <property type="match status" value="1"/>
</dbReference>
<feature type="signal peptide" evidence="9">
    <location>
        <begin position="1"/>
        <end position="23"/>
    </location>
</feature>
<evidence type="ECO:0000256" key="5">
    <source>
        <dbReference type="ARBA" id="ARBA00023055"/>
    </source>
</evidence>
<dbReference type="InterPro" id="IPR015817">
    <property type="entry name" value="Vitellinogen_open_b-sht_sub1"/>
</dbReference>
<dbReference type="Gene3D" id="1.25.10.20">
    <property type="entry name" value="Vitellinogen, superhelical"/>
    <property type="match status" value="1"/>
</dbReference>
<dbReference type="Gene3D" id="2.20.50.20">
    <property type="entry name" value="Lipovitellin. Chain A, domain 3"/>
    <property type="match status" value="1"/>
</dbReference>
<dbReference type="SMART" id="SM00216">
    <property type="entry name" value="VWD"/>
    <property type="match status" value="1"/>
</dbReference>
<dbReference type="InterPro" id="IPR001747">
    <property type="entry name" value="Vitellogenin_N"/>
</dbReference>
<dbReference type="SUPFAM" id="SSF56968">
    <property type="entry name" value="Lipovitellin-phosvitin complex, beta-sheet shell regions"/>
    <property type="match status" value="2"/>
</dbReference>
<dbReference type="PANTHER" id="PTHR23345:SF36">
    <property type="entry name" value="APOLIPOPHORINS"/>
    <property type="match status" value="1"/>
</dbReference>
<dbReference type="InterPro" id="IPR050733">
    <property type="entry name" value="Vitellogenin/Apolipophorin"/>
</dbReference>
<keyword evidence="5" id="KW-0445">Lipid transport</keyword>
<dbReference type="SMART" id="SM01169">
    <property type="entry name" value="DUF1943"/>
    <property type="match status" value="1"/>
</dbReference>
<dbReference type="InterPro" id="IPR001846">
    <property type="entry name" value="VWF_type-D"/>
</dbReference>
<keyword evidence="6" id="KW-0325">Glycoprotein</keyword>
<dbReference type="Pfam" id="PF00094">
    <property type="entry name" value="VWD"/>
    <property type="match status" value="1"/>
</dbReference>
<dbReference type="SUPFAM" id="SSF48431">
    <property type="entry name" value="Lipovitellin-phosvitin complex, superhelical domain"/>
    <property type="match status" value="1"/>
</dbReference>
<name>A0A348G622_ODOMO</name>
<evidence type="ECO:0000256" key="6">
    <source>
        <dbReference type="ARBA" id="ARBA00023180"/>
    </source>
</evidence>
<dbReference type="Pfam" id="PF09172">
    <property type="entry name" value="Vit_open_b-sht"/>
    <property type="match status" value="1"/>
</dbReference>
<evidence type="ECO:0000313" key="12">
    <source>
        <dbReference type="EMBL" id="BBF97895.1"/>
    </source>
</evidence>
<proteinExistence type="evidence at transcript level"/>
<comment type="subcellular location">
    <subcellularLocation>
        <location evidence="1">Secreted</location>
    </subcellularLocation>
</comment>